<dbReference type="AlphaFoldDB" id="A0A3B0VI43"/>
<reference evidence="2" key="1">
    <citation type="submission" date="2018-06" db="EMBL/GenBank/DDBJ databases">
        <authorList>
            <person name="Zhirakovskaya E."/>
        </authorList>
    </citation>
    <scope>NUCLEOTIDE SEQUENCE</scope>
</reference>
<feature type="domain" description="DinB-like" evidence="1">
    <location>
        <begin position="13"/>
        <end position="153"/>
    </location>
</feature>
<dbReference type="Gene3D" id="1.20.120.450">
    <property type="entry name" value="dinb family like domain"/>
    <property type="match status" value="1"/>
</dbReference>
<dbReference type="InterPro" id="IPR034660">
    <property type="entry name" value="DinB/YfiT-like"/>
</dbReference>
<name>A0A3B0VI43_9ZZZZ</name>
<proteinExistence type="predicted"/>
<dbReference type="EMBL" id="UOEU01001053">
    <property type="protein sequence ID" value="VAW43268.1"/>
    <property type="molecule type" value="Genomic_DNA"/>
</dbReference>
<sequence>MENEKKVAILSKLSKERAELRTFLDGLTADEWQTAVYDEDAKWTLADIVRHLVDAERGMISMMQQWQQGKDPVRPDFDLTRWNARVVQKAAEKGPAELLTQFEQNRSQLLAFIDTIQPEDWGKTGRHGSLRIMTIEEVCHLIADHESGHLEVMKTAVSL</sequence>
<gene>
    <name evidence="2" type="ORF">MNBD_CHLOROFLEXI01-101</name>
</gene>
<dbReference type="InterPro" id="IPR024775">
    <property type="entry name" value="DinB-like"/>
</dbReference>
<evidence type="ECO:0000259" key="1">
    <source>
        <dbReference type="Pfam" id="PF12867"/>
    </source>
</evidence>
<accession>A0A3B0VI43</accession>
<organism evidence="2">
    <name type="scientific">hydrothermal vent metagenome</name>
    <dbReference type="NCBI Taxonomy" id="652676"/>
    <lineage>
        <taxon>unclassified sequences</taxon>
        <taxon>metagenomes</taxon>
        <taxon>ecological metagenomes</taxon>
    </lineage>
</organism>
<protein>
    <recommendedName>
        <fullName evidence="1">DinB-like domain-containing protein</fullName>
    </recommendedName>
</protein>
<dbReference type="SUPFAM" id="SSF109854">
    <property type="entry name" value="DinB/YfiT-like putative metalloenzymes"/>
    <property type="match status" value="1"/>
</dbReference>
<evidence type="ECO:0000313" key="2">
    <source>
        <dbReference type="EMBL" id="VAW43268.1"/>
    </source>
</evidence>
<dbReference type="Pfam" id="PF12867">
    <property type="entry name" value="DinB_2"/>
    <property type="match status" value="1"/>
</dbReference>